<sequence>MSCKLIIDSIIGDVSVEYDRDFFTKKILITILSEIKNSNNNPFDVCKVSSVMNLSERTFYRRLKDIDKTYVEVKDEVKRRYAFYLLNSEHYTIKQISKLLFFKSSSAFIHAFKRWYGCTPKKWKYVIS</sequence>
<keyword evidence="3" id="KW-0804">Transcription</keyword>
<comment type="caution">
    <text evidence="5">The sequence shown here is derived from an EMBL/GenBank/DDBJ whole genome shotgun (WGS) entry which is preliminary data.</text>
</comment>
<keyword evidence="1" id="KW-0805">Transcription regulation</keyword>
<evidence type="ECO:0000259" key="4">
    <source>
        <dbReference type="PROSITE" id="PS01124"/>
    </source>
</evidence>
<dbReference type="GO" id="GO:0003700">
    <property type="term" value="F:DNA-binding transcription factor activity"/>
    <property type="evidence" value="ECO:0007669"/>
    <property type="project" value="InterPro"/>
</dbReference>
<feature type="domain" description="HTH araC/xylS-type" evidence="4">
    <location>
        <begin position="25"/>
        <end position="126"/>
    </location>
</feature>
<protein>
    <recommendedName>
        <fullName evidence="4">HTH araC/xylS-type domain-containing protein</fullName>
    </recommendedName>
</protein>
<dbReference type="EMBL" id="MDLC01000069">
    <property type="protein sequence ID" value="ODS22543.1"/>
    <property type="molecule type" value="Genomic_DNA"/>
</dbReference>
<dbReference type="AlphaFoldDB" id="A0A1D2QLV1"/>
<dbReference type="InterPro" id="IPR009057">
    <property type="entry name" value="Homeodomain-like_sf"/>
</dbReference>
<dbReference type="GO" id="GO:0000976">
    <property type="term" value="F:transcription cis-regulatory region binding"/>
    <property type="evidence" value="ECO:0007669"/>
    <property type="project" value="TreeGrafter"/>
</dbReference>
<dbReference type="SUPFAM" id="SSF46689">
    <property type="entry name" value="Homeodomain-like"/>
    <property type="match status" value="1"/>
</dbReference>
<gene>
    <name evidence="5" type="ORF">AB835_13585</name>
</gene>
<keyword evidence="2" id="KW-0238">DNA-binding</keyword>
<dbReference type="PANTHER" id="PTHR47894:SF1">
    <property type="entry name" value="HTH-TYPE TRANSCRIPTIONAL REGULATOR VQSM"/>
    <property type="match status" value="1"/>
</dbReference>
<proteinExistence type="predicted"/>
<dbReference type="SMART" id="SM00342">
    <property type="entry name" value="HTH_ARAC"/>
    <property type="match status" value="1"/>
</dbReference>
<dbReference type="STRING" id="62101.AB835_13585"/>
<dbReference type="PANTHER" id="PTHR47894">
    <property type="entry name" value="HTH-TYPE TRANSCRIPTIONAL REGULATOR GADX"/>
    <property type="match status" value="1"/>
</dbReference>
<dbReference type="Proteomes" id="UP000242502">
    <property type="component" value="Unassembled WGS sequence"/>
</dbReference>
<evidence type="ECO:0000256" key="1">
    <source>
        <dbReference type="ARBA" id="ARBA00023015"/>
    </source>
</evidence>
<name>A0A1D2QLV1_9GAMM</name>
<dbReference type="Gene3D" id="1.10.10.60">
    <property type="entry name" value="Homeodomain-like"/>
    <property type="match status" value="1"/>
</dbReference>
<dbReference type="Pfam" id="PF12833">
    <property type="entry name" value="HTH_18"/>
    <property type="match status" value="1"/>
</dbReference>
<evidence type="ECO:0000256" key="2">
    <source>
        <dbReference type="ARBA" id="ARBA00023125"/>
    </source>
</evidence>
<evidence type="ECO:0000256" key="3">
    <source>
        <dbReference type="ARBA" id="ARBA00023163"/>
    </source>
</evidence>
<organism evidence="5 6">
    <name type="scientific">Candidatus Endobugula sertula</name>
    <name type="common">Bugula neritina bacterial symbiont</name>
    <dbReference type="NCBI Taxonomy" id="62101"/>
    <lineage>
        <taxon>Bacteria</taxon>
        <taxon>Pseudomonadati</taxon>
        <taxon>Pseudomonadota</taxon>
        <taxon>Gammaproteobacteria</taxon>
        <taxon>Cellvibrionales</taxon>
        <taxon>Cellvibrionaceae</taxon>
        <taxon>Candidatus Endobugula</taxon>
    </lineage>
</organism>
<dbReference type="GO" id="GO:0005829">
    <property type="term" value="C:cytosol"/>
    <property type="evidence" value="ECO:0007669"/>
    <property type="project" value="TreeGrafter"/>
</dbReference>
<evidence type="ECO:0000313" key="5">
    <source>
        <dbReference type="EMBL" id="ODS22543.1"/>
    </source>
</evidence>
<evidence type="ECO:0000313" key="6">
    <source>
        <dbReference type="Proteomes" id="UP000242502"/>
    </source>
</evidence>
<dbReference type="InterPro" id="IPR018060">
    <property type="entry name" value="HTH_AraC"/>
</dbReference>
<reference evidence="5 6" key="1">
    <citation type="journal article" date="2016" name="Appl. Environ. Microbiol.">
        <title>Lack of Overt Genome Reduction in the Bryostatin-Producing Bryozoan Symbiont "Candidatus Endobugula sertula".</title>
        <authorList>
            <person name="Miller I.J."/>
            <person name="Vanee N."/>
            <person name="Fong S.S."/>
            <person name="Lim-Fong G.E."/>
            <person name="Kwan J.C."/>
        </authorList>
    </citation>
    <scope>NUCLEOTIDE SEQUENCE [LARGE SCALE GENOMIC DNA]</scope>
    <source>
        <strain evidence="5">AB1-4</strain>
    </source>
</reference>
<accession>A0A1D2QLV1</accession>
<dbReference type="PROSITE" id="PS01124">
    <property type="entry name" value="HTH_ARAC_FAMILY_2"/>
    <property type="match status" value="1"/>
</dbReference>